<comment type="caution">
    <text evidence="1">The sequence shown here is derived from an EMBL/GenBank/DDBJ whole genome shotgun (WGS) entry which is preliminary data.</text>
</comment>
<evidence type="ECO:0000313" key="2">
    <source>
        <dbReference type="Proteomes" id="UP001049176"/>
    </source>
</evidence>
<protein>
    <submittedName>
        <fullName evidence="1">Uncharacterized protein</fullName>
    </submittedName>
</protein>
<accession>A0A9P8ADZ6</accession>
<dbReference type="Proteomes" id="UP001049176">
    <property type="component" value="Chromosome 2"/>
</dbReference>
<proteinExistence type="predicted"/>
<dbReference type="RefSeq" id="XP_043014270.1">
    <property type="nucleotide sequence ID" value="XM_043149663.1"/>
</dbReference>
<organism evidence="1 2">
    <name type="scientific">Marasmius oreades</name>
    <name type="common">fairy-ring Marasmius</name>
    <dbReference type="NCBI Taxonomy" id="181124"/>
    <lineage>
        <taxon>Eukaryota</taxon>
        <taxon>Fungi</taxon>
        <taxon>Dikarya</taxon>
        <taxon>Basidiomycota</taxon>
        <taxon>Agaricomycotina</taxon>
        <taxon>Agaricomycetes</taxon>
        <taxon>Agaricomycetidae</taxon>
        <taxon>Agaricales</taxon>
        <taxon>Marasmiineae</taxon>
        <taxon>Marasmiaceae</taxon>
        <taxon>Marasmius</taxon>
    </lineage>
</organism>
<evidence type="ECO:0000313" key="1">
    <source>
        <dbReference type="EMBL" id="KAG7097800.1"/>
    </source>
</evidence>
<reference evidence="1" key="1">
    <citation type="journal article" date="2021" name="Genome Biol. Evol.">
        <title>The assembled and annotated genome of the fairy-ring fungus Marasmius oreades.</title>
        <authorList>
            <person name="Hiltunen M."/>
            <person name="Ament-Velasquez S.L."/>
            <person name="Johannesson H."/>
        </authorList>
    </citation>
    <scope>NUCLEOTIDE SEQUENCE</scope>
    <source>
        <strain evidence="1">03SP1</strain>
    </source>
</reference>
<keyword evidence="2" id="KW-1185">Reference proteome</keyword>
<dbReference type="AlphaFoldDB" id="A0A9P8ADZ6"/>
<dbReference type="GeneID" id="66074195"/>
<name>A0A9P8ADZ6_9AGAR</name>
<dbReference type="EMBL" id="CM032182">
    <property type="protein sequence ID" value="KAG7097800.1"/>
    <property type="molecule type" value="Genomic_DNA"/>
</dbReference>
<gene>
    <name evidence="1" type="ORF">E1B28_005119</name>
</gene>
<sequence>MSTNNNSSASQESLLFAPMIDVSEAVITPMMLANPYSSKQLPLLRALGESISSLQVVVDEKNSDVERLKHNVKVHDARVEVGKKILEIHRKAAVDSHGKAQTANHEILVLKRLIQSVGQQDVASKQEVVRLKEEVSVLKQKIGELNSQADCQQQLYTGLVHKASSLAREALRGSKLRAEILSSFAHKNIPNNRARIPECNDTICCVVNMVDNCFKLLDQIKKASQDIVGNISESSVWDRNIRKSTHGYQVPTIHETFARIRAFNPTIQWPFTVNAGPVWLFLGNRSSSDGSATSVSYPSTGMPSTGVSDWSNNISVVSNGGGSQ</sequence>
<dbReference type="KEGG" id="more:E1B28_005119"/>